<evidence type="ECO:0000256" key="8">
    <source>
        <dbReference type="ARBA" id="ARBA00022741"/>
    </source>
</evidence>
<feature type="signal peptide" evidence="12">
    <location>
        <begin position="1"/>
        <end position="32"/>
    </location>
</feature>
<keyword evidence="11" id="KW-0472">Membrane</keyword>
<dbReference type="EC" id="2.4.1.122" evidence="4"/>
<evidence type="ECO:0000256" key="2">
    <source>
        <dbReference type="ARBA" id="ARBA00004922"/>
    </source>
</evidence>
<dbReference type="AlphaFoldDB" id="A0A7S1PYS1"/>
<evidence type="ECO:0000256" key="5">
    <source>
        <dbReference type="ARBA" id="ARBA00022676"/>
    </source>
</evidence>
<keyword evidence="8" id="KW-0547">Nucleotide-binding</keyword>
<reference evidence="14" key="1">
    <citation type="submission" date="2021-01" db="EMBL/GenBank/DDBJ databases">
        <authorList>
            <person name="Corre E."/>
            <person name="Pelletier E."/>
            <person name="Niang G."/>
            <person name="Scheremetjew M."/>
            <person name="Finn R."/>
            <person name="Kale V."/>
            <person name="Holt S."/>
            <person name="Cochrane G."/>
            <person name="Meng A."/>
            <person name="Brown T."/>
            <person name="Cohen L."/>
        </authorList>
    </citation>
    <scope>NUCLEOTIDE SEQUENCE</scope>
    <source>
        <strain evidence="14">CCAP 1951/1</strain>
    </source>
</reference>
<evidence type="ECO:0000256" key="10">
    <source>
        <dbReference type="ARBA" id="ARBA00022989"/>
    </source>
</evidence>
<evidence type="ECO:0000256" key="9">
    <source>
        <dbReference type="ARBA" id="ARBA00022968"/>
    </source>
</evidence>
<feature type="domain" description="Fringe-like glycosyltransferase" evidence="13">
    <location>
        <begin position="261"/>
        <end position="372"/>
    </location>
</feature>
<evidence type="ECO:0000256" key="7">
    <source>
        <dbReference type="ARBA" id="ARBA00022692"/>
    </source>
</evidence>
<comment type="subcellular location">
    <subcellularLocation>
        <location evidence="1">Membrane</location>
        <topology evidence="1">Single-pass type II membrane protein</topology>
    </subcellularLocation>
</comment>
<protein>
    <recommendedName>
        <fullName evidence="4">N-acetylgalactosaminide beta-1,3-galactosyltransferase</fullName>
        <ecNumber evidence="4">2.4.1.122</ecNumber>
    </recommendedName>
</protein>
<comment type="pathway">
    <text evidence="2">Protein modification; protein glycosylation.</text>
</comment>
<evidence type="ECO:0000256" key="12">
    <source>
        <dbReference type="SAM" id="SignalP"/>
    </source>
</evidence>
<sequence>MGGATDRAGTGPCGGRARAAVVAVTLAATAMALVLSSPGSEPRVPSTTSPFDAAVDTLSIEPAPIALENALRSSAAAAVSAGPPAEGTTPQQVTLPPTQFLLADSAEETQTVTVTGNAYVPPEGARSDLITPMPGARDETAYINRIPVGNSYTLPRNTSARGRALRMVYGILGSPKTLEKRVLPQLLTSLRNEEAVVFIERNDSVPAQRQAFERTQEFLKEHPELRAHAVLLDPIPSMVSSLRNAWMDLPVLKHLHDNFPGRDWYAIVDDDTYALTANVRHLLATYDAASPLIVAETIRWGELGGFRLVRMRDGSKKFIQSTKRQPHTFPCGGSGIYMSAAATKALREVVDRCIAKHFHPAGDVRLGACVASDAKTVTLVRRREFVKDMVLRAVGELELHHYFAFPAAFHRARDARLFYALHQAELHRGRWGFVTWDDLLEVFPPEGGSGFGRFDFFPNQYVNCTDEFGQRHTSKPYNPKIKWGRNGLPPMPTVKPEALPGEWAGCDRLMGKLMGRPYTAPLLGTLAPTTHPHRGG</sequence>
<dbReference type="Pfam" id="PF02434">
    <property type="entry name" value="Fringe"/>
    <property type="match status" value="1"/>
</dbReference>
<evidence type="ECO:0000256" key="4">
    <source>
        <dbReference type="ARBA" id="ARBA00012557"/>
    </source>
</evidence>
<accession>A0A7S1PYS1</accession>
<dbReference type="GO" id="GO:0016263">
    <property type="term" value="F:glycoprotein-N-acetylgalactosamine 3-beta-galactosyltransferase activity"/>
    <property type="evidence" value="ECO:0007669"/>
    <property type="project" value="UniProtKB-EC"/>
</dbReference>
<organism evidence="14">
    <name type="scientific">Neobodo designis</name>
    <name type="common">Flagellated protozoan</name>
    <name type="synonym">Bodo designis</name>
    <dbReference type="NCBI Taxonomy" id="312471"/>
    <lineage>
        <taxon>Eukaryota</taxon>
        <taxon>Discoba</taxon>
        <taxon>Euglenozoa</taxon>
        <taxon>Kinetoplastea</taxon>
        <taxon>Metakinetoplastina</taxon>
        <taxon>Neobodonida</taxon>
        <taxon>Neobodo</taxon>
    </lineage>
</organism>
<keyword evidence="12" id="KW-0732">Signal</keyword>
<evidence type="ECO:0000256" key="3">
    <source>
        <dbReference type="ARBA" id="ARBA00006462"/>
    </source>
</evidence>
<dbReference type="PANTHER" id="PTHR23033">
    <property type="entry name" value="BETA1,3-GALACTOSYLTRANSFERASE"/>
    <property type="match status" value="1"/>
</dbReference>
<dbReference type="GO" id="GO:0016020">
    <property type="term" value="C:membrane"/>
    <property type="evidence" value="ECO:0007669"/>
    <property type="project" value="UniProtKB-SubCell"/>
</dbReference>
<keyword evidence="10" id="KW-1133">Transmembrane helix</keyword>
<keyword evidence="9" id="KW-0735">Signal-anchor</keyword>
<evidence type="ECO:0000259" key="13">
    <source>
        <dbReference type="Pfam" id="PF02434"/>
    </source>
</evidence>
<evidence type="ECO:0000256" key="6">
    <source>
        <dbReference type="ARBA" id="ARBA00022679"/>
    </source>
</evidence>
<keyword evidence="6" id="KW-0808">Transferase</keyword>
<keyword evidence="7" id="KW-0812">Transmembrane</keyword>
<proteinExistence type="inferred from homology"/>
<dbReference type="InterPro" id="IPR026050">
    <property type="entry name" value="C1GALT1/C1GALT1_chp1"/>
</dbReference>
<dbReference type="EMBL" id="HBGF01017575">
    <property type="protein sequence ID" value="CAD9109717.1"/>
    <property type="molecule type" value="Transcribed_RNA"/>
</dbReference>
<name>A0A7S1PYS1_NEODS</name>
<keyword evidence="5" id="KW-0328">Glycosyltransferase</keyword>
<comment type="similarity">
    <text evidence="3">Belongs to the glycosyltransferase 31 family. Beta3-Gal-T subfamily.</text>
</comment>
<gene>
    <name evidence="14" type="ORF">NDES1114_LOCUS11556</name>
</gene>
<evidence type="ECO:0000256" key="1">
    <source>
        <dbReference type="ARBA" id="ARBA00004606"/>
    </source>
</evidence>
<dbReference type="InterPro" id="IPR003378">
    <property type="entry name" value="Fringe-like_glycosylTrfase"/>
</dbReference>
<dbReference type="GO" id="GO:0000166">
    <property type="term" value="F:nucleotide binding"/>
    <property type="evidence" value="ECO:0007669"/>
    <property type="project" value="UniProtKB-KW"/>
</dbReference>
<feature type="chain" id="PRO_5030783717" description="N-acetylgalactosaminide beta-1,3-galactosyltransferase" evidence="12">
    <location>
        <begin position="33"/>
        <end position="536"/>
    </location>
</feature>
<evidence type="ECO:0000256" key="11">
    <source>
        <dbReference type="ARBA" id="ARBA00023136"/>
    </source>
</evidence>
<evidence type="ECO:0000313" key="14">
    <source>
        <dbReference type="EMBL" id="CAD9109717.1"/>
    </source>
</evidence>
<dbReference type="Gene3D" id="3.90.550.50">
    <property type="match status" value="1"/>
</dbReference>